<dbReference type="RefSeq" id="WP_210511851.1">
    <property type="nucleotide sequence ID" value="NZ_JAFIDN010000006.1"/>
</dbReference>
<accession>A0A8J7UUV9</accession>
<dbReference type="PROSITE" id="PS00061">
    <property type="entry name" value="ADH_SHORT"/>
    <property type="match status" value="1"/>
</dbReference>
<name>A0A8J7UUV9_9BACT</name>
<dbReference type="GO" id="GO:0016491">
    <property type="term" value="F:oxidoreductase activity"/>
    <property type="evidence" value="ECO:0007669"/>
    <property type="project" value="UniProtKB-KW"/>
</dbReference>
<dbReference type="InterPro" id="IPR036291">
    <property type="entry name" value="NAD(P)-bd_dom_sf"/>
</dbReference>
<dbReference type="PRINTS" id="PR00081">
    <property type="entry name" value="GDHRDH"/>
</dbReference>
<dbReference type="EMBL" id="JAFIDN010000006">
    <property type="protein sequence ID" value="MBP3192800.1"/>
    <property type="molecule type" value="Genomic_DNA"/>
</dbReference>
<evidence type="ECO:0000256" key="2">
    <source>
        <dbReference type="ARBA" id="ARBA00023002"/>
    </source>
</evidence>
<comment type="caution">
    <text evidence="4">The sequence shown here is derived from an EMBL/GenBank/DDBJ whole genome shotgun (WGS) entry which is preliminary data.</text>
</comment>
<reference evidence="4" key="1">
    <citation type="submission" date="2021-02" db="EMBL/GenBank/DDBJ databases">
        <title>Natronogracilivirga saccharolytica gen. nov. sp. nov. a new anaerobic, haloalkiliphilic carbohydrate-fermenting bacterium from soda lake and proposing of Cyclonatronumiaceae fam. nov. in the phylum Balneolaeota.</title>
        <authorList>
            <person name="Zhilina T.N."/>
            <person name="Sorokin D.Y."/>
            <person name="Zavarzina D.G."/>
            <person name="Toshchakov S.V."/>
            <person name="Kublanov I.V."/>
        </authorList>
    </citation>
    <scope>NUCLEOTIDE SEQUENCE</scope>
    <source>
        <strain evidence="4">Z-1702</strain>
    </source>
</reference>
<keyword evidence="2" id="KW-0560">Oxidoreductase</keyword>
<dbReference type="PANTHER" id="PTHR44196:SF2">
    <property type="entry name" value="SHORT-CHAIN DEHYDROGENASE-RELATED"/>
    <property type="match status" value="1"/>
</dbReference>
<dbReference type="GO" id="GO:0016020">
    <property type="term" value="C:membrane"/>
    <property type="evidence" value="ECO:0007669"/>
    <property type="project" value="TreeGrafter"/>
</dbReference>
<dbReference type="SUPFAM" id="SSF51735">
    <property type="entry name" value="NAD(P)-binding Rossmann-fold domains"/>
    <property type="match status" value="1"/>
</dbReference>
<dbReference type="PRINTS" id="PR00080">
    <property type="entry name" value="SDRFAMILY"/>
</dbReference>
<dbReference type="PIRSF" id="PIRSF000126">
    <property type="entry name" value="11-beta-HSD1"/>
    <property type="match status" value="1"/>
</dbReference>
<dbReference type="Gene3D" id="3.40.50.720">
    <property type="entry name" value="NAD(P)-binding Rossmann-like Domain"/>
    <property type="match status" value="1"/>
</dbReference>
<evidence type="ECO:0000313" key="5">
    <source>
        <dbReference type="Proteomes" id="UP000673975"/>
    </source>
</evidence>
<dbReference type="InterPro" id="IPR002347">
    <property type="entry name" value="SDR_fam"/>
</dbReference>
<comment type="similarity">
    <text evidence="1 3">Belongs to the short-chain dehydrogenases/reductases (SDR) family.</text>
</comment>
<gene>
    <name evidence="4" type="ORF">NATSA_09005</name>
</gene>
<evidence type="ECO:0000313" key="4">
    <source>
        <dbReference type="EMBL" id="MBP3192800.1"/>
    </source>
</evidence>
<organism evidence="4 5">
    <name type="scientific">Natronogracilivirga saccharolytica</name>
    <dbReference type="NCBI Taxonomy" id="2812953"/>
    <lineage>
        <taxon>Bacteria</taxon>
        <taxon>Pseudomonadati</taxon>
        <taxon>Balneolota</taxon>
        <taxon>Balneolia</taxon>
        <taxon>Balneolales</taxon>
        <taxon>Cyclonatronaceae</taxon>
        <taxon>Natronogracilivirga</taxon>
    </lineage>
</organism>
<dbReference type="InterPro" id="IPR020904">
    <property type="entry name" value="Sc_DH/Rdtase_CS"/>
</dbReference>
<dbReference type="AlphaFoldDB" id="A0A8J7UUV9"/>
<dbReference type="Proteomes" id="UP000673975">
    <property type="component" value="Unassembled WGS sequence"/>
</dbReference>
<keyword evidence="5" id="KW-1185">Reference proteome</keyword>
<evidence type="ECO:0000256" key="3">
    <source>
        <dbReference type="RuleBase" id="RU000363"/>
    </source>
</evidence>
<dbReference type="Pfam" id="PF00106">
    <property type="entry name" value="adh_short"/>
    <property type="match status" value="1"/>
</dbReference>
<protein>
    <submittedName>
        <fullName evidence="4">SDR family oxidoreductase</fullName>
    </submittedName>
</protein>
<sequence length="261" mass="29101">MEYYKNKTVLVTGASSGIGISFSRLLASYGADLVITARRKDRLEKLADEISREFKSDVTIIACDLSEPESAAKLVEDIGKKGLQIDILVNNAGFGFNGLFMDGSVEMYEQMMQLNMNTLVSLTRLLLPDMIRRGEGGVLNVSSMAGFLPIPYFSVYSATKQFVINFSRSLRRELRSTGVHVSVLCPGPVRTEFMSRAGVDRRKTAFRLPQNPEEVALKGLRGLVRNRSLQLSRSFLRIPYLLSKWLPVRLGLVIGEVAMKK</sequence>
<proteinExistence type="inferred from homology"/>
<evidence type="ECO:0000256" key="1">
    <source>
        <dbReference type="ARBA" id="ARBA00006484"/>
    </source>
</evidence>
<dbReference type="PANTHER" id="PTHR44196">
    <property type="entry name" value="DEHYDROGENASE/REDUCTASE SDR FAMILY MEMBER 7B"/>
    <property type="match status" value="1"/>
</dbReference>